<dbReference type="InterPro" id="IPR024526">
    <property type="entry name" value="DUF3807"/>
</dbReference>
<feature type="compositionally biased region" description="Basic and acidic residues" evidence="1">
    <location>
        <begin position="112"/>
        <end position="122"/>
    </location>
</feature>
<dbReference type="HOGENOM" id="CLU_1695261_0_0_1"/>
<dbReference type="Proteomes" id="UP000054266">
    <property type="component" value="Unassembled WGS sequence"/>
</dbReference>
<name>A0A0D2FCH6_9EURO</name>
<keyword evidence="3" id="KW-1185">Reference proteome</keyword>
<protein>
    <submittedName>
        <fullName evidence="2">Uncharacterized protein</fullName>
    </submittedName>
</protein>
<dbReference type="STRING" id="5601.A0A0D2FCH6"/>
<dbReference type="PANTHER" id="PTHR40642:SF1">
    <property type="entry name" value="YALI0F31295P"/>
    <property type="match status" value="1"/>
</dbReference>
<evidence type="ECO:0000256" key="1">
    <source>
        <dbReference type="SAM" id="MobiDB-lite"/>
    </source>
</evidence>
<dbReference type="Pfam" id="PF12720">
    <property type="entry name" value="DUF3807"/>
    <property type="match status" value="1"/>
</dbReference>
<feature type="region of interest" description="Disordered" evidence="1">
    <location>
        <begin position="81"/>
        <end position="155"/>
    </location>
</feature>
<dbReference type="AlphaFoldDB" id="A0A0D2FCH6"/>
<evidence type="ECO:0000313" key="2">
    <source>
        <dbReference type="EMBL" id="KIW65723.1"/>
    </source>
</evidence>
<proteinExistence type="predicted"/>
<reference evidence="2 3" key="1">
    <citation type="submission" date="2015-01" db="EMBL/GenBank/DDBJ databases">
        <title>The Genome Sequence of Capronia semiimmersa CBS27337.</title>
        <authorList>
            <consortium name="The Broad Institute Genomics Platform"/>
            <person name="Cuomo C."/>
            <person name="de Hoog S."/>
            <person name="Gorbushina A."/>
            <person name="Stielow B."/>
            <person name="Teixiera M."/>
            <person name="Abouelleil A."/>
            <person name="Chapman S.B."/>
            <person name="Priest M."/>
            <person name="Young S.K."/>
            <person name="Wortman J."/>
            <person name="Nusbaum C."/>
            <person name="Birren B."/>
        </authorList>
    </citation>
    <scope>NUCLEOTIDE SEQUENCE [LARGE SCALE GENOMIC DNA]</scope>
    <source>
        <strain evidence="2 3">CBS 27337</strain>
    </source>
</reference>
<evidence type="ECO:0000313" key="3">
    <source>
        <dbReference type="Proteomes" id="UP000054266"/>
    </source>
</evidence>
<gene>
    <name evidence="2" type="ORF">PV04_07950</name>
</gene>
<organism evidence="2 3">
    <name type="scientific">Phialophora macrospora</name>
    <dbReference type="NCBI Taxonomy" id="1851006"/>
    <lineage>
        <taxon>Eukaryota</taxon>
        <taxon>Fungi</taxon>
        <taxon>Dikarya</taxon>
        <taxon>Ascomycota</taxon>
        <taxon>Pezizomycotina</taxon>
        <taxon>Eurotiomycetes</taxon>
        <taxon>Chaetothyriomycetidae</taxon>
        <taxon>Chaetothyriales</taxon>
        <taxon>Herpotrichiellaceae</taxon>
        <taxon>Phialophora</taxon>
    </lineage>
</organism>
<sequence>MTPQEKNMAQLMGFHAAHFPGQPIPQLTATHHQAPERAELDPVTDIHNDELGYYDDGVKRTLTDDQIKMFRHSEIHRLLTKRRAAREKDETRPKTDAGRGFSVTQNARKRRFHDDPSTDHPNVDALVYDDQPQSHSVSTAAEKKFLWPVLGQRAP</sequence>
<dbReference type="PANTHER" id="PTHR40642">
    <property type="entry name" value="YALI0F31295P"/>
    <property type="match status" value="1"/>
</dbReference>
<dbReference type="EMBL" id="KN846960">
    <property type="protein sequence ID" value="KIW65723.1"/>
    <property type="molecule type" value="Genomic_DNA"/>
</dbReference>
<accession>A0A0D2FCH6</accession>
<feature type="compositionally biased region" description="Basic and acidic residues" evidence="1">
    <location>
        <begin position="86"/>
        <end position="97"/>
    </location>
</feature>